<accession>A0A4R2PU97</accession>
<dbReference type="OrthoDB" id="7619919at2"/>
<dbReference type="RefSeq" id="WP_132707330.1">
    <property type="nucleotide sequence ID" value="NZ_JACIGF010000002.1"/>
</dbReference>
<evidence type="ECO:0000313" key="2">
    <source>
        <dbReference type="Proteomes" id="UP000295399"/>
    </source>
</evidence>
<keyword evidence="2" id="KW-1185">Reference proteome</keyword>
<evidence type="ECO:0000313" key="1">
    <source>
        <dbReference type="EMBL" id="TCP37705.1"/>
    </source>
</evidence>
<organism evidence="1 2">
    <name type="scientific">Rhodothalassium salexigens DSM 2132</name>
    <dbReference type="NCBI Taxonomy" id="1188247"/>
    <lineage>
        <taxon>Bacteria</taxon>
        <taxon>Pseudomonadati</taxon>
        <taxon>Pseudomonadota</taxon>
        <taxon>Alphaproteobacteria</taxon>
        <taxon>Rhodothalassiales</taxon>
        <taxon>Rhodothalassiaceae</taxon>
        <taxon>Rhodothalassium</taxon>
    </lineage>
</organism>
<dbReference type="Proteomes" id="UP000295399">
    <property type="component" value="Unassembled WGS sequence"/>
</dbReference>
<gene>
    <name evidence="1" type="ORF">EV659_102111</name>
</gene>
<dbReference type="Pfam" id="PF11582">
    <property type="entry name" value="DUF3240"/>
    <property type="match status" value="1"/>
</dbReference>
<protein>
    <submittedName>
        <fullName evidence="1">Uncharacterized protein DUF3240</fullName>
    </submittedName>
</protein>
<proteinExistence type="predicted"/>
<dbReference type="Gene3D" id="3.30.70.120">
    <property type="match status" value="1"/>
</dbReference>
<name>A0A4R2PU97_RHOSA</name>
<dbReference type="InParanoid" id="A0A4R2PU97"/>
<reference evidence="1 2" key="1">
    <citation type="submission" date="2019-03" db="EMBL/GenBank/DDBJ databases">
        <title>Genomic Encyclopedia of Type Strains, Phase IV (KMG-IV): sequencing the most valuable type-strain genomes for metagenomic binning, comparative biology and taxonomic classification.</title>
        <authorList>
            <person name="Goeker M."/>
        </authorList>
    </citation>
    <scope>NUCLEOTIDE SEQUENCE [LARGE SCALE GENOMIC DNA]</scope>
    <source>
        <strain evidence="1 2">DSM 2132</strain>
    </source>
</reference>
<dbReference type="InterPro" id="IPR015867">
    <property type="entry name" value="N-reg_PII/ATP_PRibTrfase_C"/>
</dbReference>
<dbReference type="EMBL" id="SLXO01000002">
    <property type="protein sequence ID" value="TCP37705.1"/>
    <property type="molecule type" value="Genomic_DNA"/>
</dbReference>
<dbReference type="AlphaFoldDB" id="A0A4R2PU97"/>
<dbReference type="InterPro" id="IPR021634">
    <property type="entry name" value="DUF3240"/>
</dbReference>
<comment type="caution">
    <text evidence="1">The sequence shown here is derived from an EMBL/GenBank/DDBJ whole genome shotgun (WGS) entry which is preliminary data.</text>
</comment>
<sequence length="104" mass="11315">MTEFATAEVILTLMVPPAHETDMVDWLMARAEAPGFFSFAGRGHGEAPSTMTVREQVAGRREGVAFQLLCPAERAHNLLAGLEQDFAGTGLRYWLLPVLGSGRL</sequence>